<dbReference type="GO" id="GO:0016020">
    <property type="term" value="C:membrane"/>
    <property type="evidence" value="ECO:0007669"/>
    <property type="project" value="InterPro"/>
</dbReference>
<reference evidence="3 4" key="1">
    <citation type="submission" date="2019-12" db="EMBL/GenBank/DDBJ databases">
        <authorList>
            <person name="Xu J."/>
        </authorList>
    </citation>
    <scope>NUCLEOTIDE SEQUENCE [LARGE SCALE GENOMIC DNA]</scope>
    <source>
        <strain evidence="3 4">HX-5-24</strain>
    </source>
</reference>
<dbReference type="GO" id="GO:0015288">
    <property type="term" value="F:porin activity"/>
    <property type="evidence" value="ECO:0007669"/>
    <property type="project" value="InterPro"/>
</dbReference>
<gene>
    <name evidence="3" type="ORF">GN331_16215</name>
</gene>
<keyword evidence="4" id="KW-1185">Reference proteome</keyword>
<dbReference type="GO" id="GO:0008643">
    <property type="term" value="P:carbohydrate transport"/>
    <property type="evidence" value="ECO:0007669"/>
    <property type="project" value="InterPro"/>
</dbReference>
<dbReference type="PANTHER" id="PTHR37944">
    <property type="entry name" value="PORIN B"/>
    <property type="match status" value="1"/>
</dbReference>
<organism evidence="3 4">
    <name type="scientific">Noviluteimonas gilva</name>
    <dbReference type="NCBI Taxonomy" id="2682097"/>
    <lineage>
        <taxon>Bacteria</taxon>
        <taxon>Pseudomonadati</taxon>
        <taxon>Pseudomonadota</taxon>
        <taxon>Gammaproteobacteria</taxon>
        <taxon>Lysobacterales</taxon>
        <taxon>Lysobacteraceae</taxon>
        <taxon>Noviluteimonas</taxon>
    </lineage>
</organism>
<dbReference type="PANTHER" id="PTHR37944:SF1">
    <property type="entry name" value="PORIN B"/>
    <property type="match status" value="1"/>
</dbReference>
<dbReference type="Gene3D" id="2.40.160.180">
    <property type="entry name" value="Carbohydrate-selective porin OprB"/>
    <property type="match status" value="1"/>
</dbReference>
<evidence type="ECO:0000256" key="1">
    <source>
        <dbReference type="ARBA" id="ARBA00008769"/>
    </source>
</evidence>
<sequence length="389" mass="42019">MLRFASALSLLLATASAAAAEDDEPRFTARVDLTNFGTGQLAGDGDTDAWFSGKVDAYIRIRGWEGFTIDLQPEYTYGRNPNNSGNGAVLPVNTAAAFPINNKADFDMALSVSQRIDNATLTLGKINMVTRAAATPILGGGGREGFQALMLAAPISFNTPPMVLGGLLVVPTARTQVAIGLWDAQDATNRTDLHDAFQNGVSGFATVTVRRPWRGRMGFHSFTLGGTTAHSLDLRSVPELIFPPGTGGATPSQRQGGWQARYAFQQFIRQDPAQPMRGWGVFGYASLWDGNPTLGRWSMALGVAGNPTFAPSRPDDRFGIGYYRFAPSSTLKRGTEPVFPLSDEHGLELFYTFAFSAHFLLTANVQFIDPAPRGYANDVFAGFRTNIKF</sequence>
<keyword evidence="2" id="KW-0732">Signal</keyword>
<comment type="similarity">
    <text evidence="1 2">Belongs to the OprB family.</text>
</comment>
<protein>
    <submittedName>
        <fullName evidence="3">Uncharacterized protein</fullName>
    </submittedName>
</protein>
<dbReference type="InterPro" id="IPR052932">
    <property type="entry name" value="OprB_Porin"/>
</dbReference>
<evidence type="ECO:0000313" key="3">
    <source>
        <dbReference type="EMBL" id="MUV15748.1"/>
    </source>
</evidence>
<dbReference type="RefSeq" id="WP_156643334.1">
    <property type="nucleotide sequence ID" value="NZ_WOXT01000006.1"/>
</dbReference>
<dbReference type="Proteomes" id="UP000479692">
    <property type="component" value="Unassembled WGS sequence"/>
</dbReference>
<dbReference type="EMBL" id="WOXT01000006">
    <property type="protein sequence ID" value="MUV15748.1"/>
    <property type="molecule type" value="Genomic_DNA"/>
</dbReference>
<feature type="chain" id="PRO_5029037731" evidence="2">
    <location>
        <begin position="21"/>
        <end position="389"/>
    </location>
</feature>
<name>A0A7C9M3G5_9GAMM</name>
<proteinExistence type="inferred from homology"/>
<dbReference type="AlphaFoldDB" id="A0A7C9M3G5"/>
<evidence type="ECO:0000256" key="2">
    <source>
        <dbReference type="RuleBase" id="RU363072"/>
    </source>
</evidence>
<dbReference type="Pfam" id="PF04966">
    <property type="entry name" value="OprB"/>
    <property type="match status" value="1"/>
</dbReference>
<dbReference type="InterPro" id="IPR038673">
    <property type="entry name" value="OprB_sf"/>
</dbReference>
<feature type="signal peptide" evidence="2">
    <location>
        <begin position="1"/>
        <end position="20"/>
    </location>
</feature>
<evidence type="ECO:0000313" key="4">
    <source>
        <dbReference type="Proteomes" id="UP000479692"/>
    </source>
</evidence>
<comment type="caution">
    <text evidence="3">The sequence shown here is derived from an EMBL/GenBank/DDBJ whole genome shotgun (WGS) entry which is preliminary data.</text>
</comment>
<accession>A0A7C9M3G5</accession>
<dbReference type="InterPro" id="IPR007049">
    <property type="entry name" value="Carb-sel_porin_OprB"/>
</dbReference>